<comment type="caution">
    <text evidence="4">The sequence shown here is derived from an EMBL/GenBank/DDBJ whole genome shotgun (WGS) entry which is preliminary data.</text>
</comment>
<proteinExistence type="predicted"/>
<keyword evidence="1" id="KW-0472">Membrane</keyword>
<keyword evidence="1" id="KW-0812">Transmembrane</keyword>
<dbReference type="PANTHER" id="PTHR10900">
    <property type="entry name" value="PERIOSTIN-RELATED"/>
    <property type="match status" value="1"/>
</dbReference>
<name>A0A936TE85_9ACTN</name>
<evidence type="ECO:0000259" key="3">
    <source>
        <dbReference type="PROSITE" id="PS50213"/>
    </source>
</evidence>
<protein>
    <submittedName>
        <fullName evidence="4">Fasciclin domain-containing protein</fullName>
    </submittedName>
</protein>
<evidence type="ECO:0000313" key="4">
    <source>
        <dbReference type="EMBL" id="MBK9296429.1"/>
    </source>
</evidence>
<keyword evidence="2" id="KW-0732">Signal</keyword>
<dbReference type="Pfam" id="PF02469">
    <property type="entry name" value="Fasciclin"/>
    <property type="match status" value="1"/>
</dbReference>
<reference evidence="4 5" key="1">
    <citation type="submission" date="2020-10" db="EMBL/GenBank/DDBJ databases">
        <title>Connecting structure to function with the recovery of over 1000 high-quality activated sludge metagenome-assembled genomes encoding full-length rRNA genes using long-read sequencing.</title>
        <authorList>
            <person name="Singleton C.M."/>
            <person name="Petriglieri F."/>
            <person name="Kristensen J.M."/>
            <person name="Kirkegaard R.H."/>
            <person name="Michaelsen T.Y."/>
            <person name="Andersen M.H."/>
            <person name="Karst S.M."/>
            <person name="Dueholm M.S."/>
            <person name="Nielsen P.H."/>
            <person name="Albertsen M."/>
        </authorList>
    </citation>
    <scope>NUCLEOTIDE SEQUENCE [LARGE SCALE GENOMIC DNA]</scope>
    <source>
        <strain evidence="4">Lyne_18-Q3-R50-59_MAXAC.006</strain>
    </source>
</reference>
<dbReference type="InterPro" id="IPR000782">
    <property type="entry name" value="FAS1_domain"/>
</dbReference>
<dbReference type="Proteomes" id="UP000727993">
    <property type="component" value="Unassembled WGS sequence"/>
</dbReference>
<dbReference type="InterPro" id="IPR050904">
    <property type="entry name" value="Adhesion/Biosynth-related"/>
</dbReference>
<dbReference type="GO" id="GO:0005615">
    <property type="term" value="C:extracellular space"/>
    <property type="evidence" value="ECO:0007669"/>
    <property type="project" value="TreeGrafter"/>
</dbReference>
<gene>
    <name evidence="4" type="ORF">IPN02_06145</name>
</gene>
<dbReference type="FunFam" id="2.30.180.10:FF:000032">
    <property type="entry name" value="Fasciclin domain-containing protein, putative"/>
    <property type="match status" value="1"/>
</dbReference>
<dbReference type="Gene3D" id="2.30.180.10">
    <property type="entry name" value="FAS1 domain"/>
    <property type="match status" value="1"/>
</dbReference>
<feature type="chain" id="PRO_5037787186" evidence="2">
    <location>
        <begin position="25"/>
        <end position="214"/>
    </location>
</feature>
<sequence>MRKLLMATFCAALMTLGFSTTAGAQNDPGTIVDIAAADPNLSTLVTAVTEADLVDTLSGEGPFTVFAPTNAAFDALPAGTLDTLLADPSGDLTKILKLHVISGAVDSKAAIAAAGGTVDTLGGPVSVELDGDKLVVGGATVITADIKASNGIIHVIDAVITAPATDAPTSVPSGNSGLAAQGGPNALLIAALVALALSGVGVSSFALVRSGRNR</sequence>
<dbReference type="SMART" id="SM00554">
    <property type="entry name" value="FAS1"/>
    <property type="match status" value="1"/>
</dbReference>
<dbReference type="EMBL" id="JADJZA010000002">
    <property type="protein sequence ID" value="MBK9296429.1"/>
    <property type="molecule type" value="Genomic_DNA"/>
</dbReference>
<evidence type="ECO:0000313" key="5">
    <source>
        <dbReference type="Proteomes" id="UP000727993"/>
    </source>
</evidence>
<keyword evidence="1" id="KW-1133">Transmembrane helix</keyword>
<evidence type="ECO:0000256" key="1">
    <source>
        <dbReference type="SAM" id="Phobius"/>
    </source>
</evidence>
<dbReference type="InterPro" id="IPR036378">
    <property type="entry name" value="FAS1_dom_sf"/>
</dbReference>
<accession>A0A936TE85</accession>
<feature type="transmembrane region" description="Helical" evidence="1">
    <location>
        <begin position="186"/>
        <end position="208"/>
    </location>
</feature>
<organism evidence="4 5">
    <name type="scientific">Candidatus Neomicrothrix subdominans</name>
    <dbReference type="NCBI Taxonomy" id="2954438"/>
    <lineage>
        <taxon>Bacteria</taxon>
        <taxon>Bacillati</taxon>
        <taxon>Actinomycetota</taxon>
        <taxon>Acidimicrobiia</taxon>
        <taxon>Acidimicrobiales</taxon>
        <taxon>Microthrixaceae</taxon>
        <taxon>Candidatus Neomicrothrix</taxon>
    </lineage>
</organism>
<dbReference type="PROSITE" id="PS50213">
    <property type="entry name" value="FAS1"/>
    <property type="match status" value="1"/>
</dbReference>
<dbReference type="PANTHER" id="PTHR10900:SF77">
    <property type="entry name" value="FI19380P1"/>
    <property type="match status" value="1"/>
</dbReference>
<feature type="signal peptide" evidence="2">
    <location>
        <begin position="1"/>
        <end position="24"/>
    </location>
</feature>
<feature type="domain" description="FAS1" evidence="3">
    <location>
        <begin position="28"/>
        <end position="160"/>
    </location>
</feature>
<dbReference type="SUPFAM" id="SSF82153">
    <property type="entry name" value="FAS1 domain"/>
    <property type="match status" value="1"/>
</dbReference>
<evidence type="ECO:0000256" key="2">
    <source>
        <dbReference type="SAM" id="SignalP"/>
    </source>
</evidence>
<dbReference type="AlphaFoldDB" id="A0A936TE85"/>